<sequence length="131" mass="15262">MFIDRLLSSQGVTPKRIITDKLSSYRAAKRKVMPAVQHRSHKRLNNRAENSHLPLRKRERGMQKFMSRGQLQRFLAVFAGLRNLFVPPRHQRSAIDIHLHRITLSHNGNRQLCFALEIRMVKALAAKFKLS</sequence>
<dbReference type="AlphaFoldDB" id="A0A165T2D7"/>
<name>A0A165T2D7_9HYPH</name>
<dbReference type="EMBL" id="LMCB01000154">
    <property type="protein sequence ID" value="KZL05221.1"/>
    <property type="molecule type" value="Genomic_DNA"/>
</dbReference>
<dbReference type="PANTHER" id="PTHR35528">
    <property type="entry name" value="BLL1675 PROTEIN"/>
    <property type="match status" value="1"/>
</dbReference>
<dbReference type="PATRIC" id="fig|989403.3.peg.4856"/>
<dbReference type="PANTHER" id="PTHR35528:SF3">
    <property type="entry name" value="BLL1675 PROTEIN"/>
    <property type="match status" value="1"/>
</dbReference>
<accession>A0A165T2D7</accession>
<dbReference type="Proteomes" id="UP000076577">
    <property type="component" value="Unassembled WGS sequence"/>
</dbReference>
<evidence type="ECO:0000313" key="2">
    <source>
        <dbReference type="EMBL" id="KZL05221.1"/>
    </source>
</evidence>
<reference evidence="2 3" key="1">
    <citation type="journal article" date="2016" name="Front. Microbiol.">
        <title>Comparative Genomic Analysis Reveals a Diverse Repertoire of Genes Involved in Prokaryote-Eukaryote Interactions within the Pseudovibrio Genus.</title>
        <authorList>
            <person name="Romano S."/>
            <person name="Fernandez-Guerra A."/>
            <person name="Reen F.J."/>
            <person name="Glockner F.O."/>
            <person name="Crowley S.P."/>
            <person name="O'Sullivan O."/>
            <person name="Cotter P.D."/>
            <person name="Adams C."/>
            <person name="Dobson A.D."/>
            <person name="O'Gara F."/>
        </authorList>
    </citation>
    <scope>NUCLEOTIDE SEQUENCE [LARGE SCALE GENOMIC DNA]</scope>
    <source>
        <strain evidence="2 3">Ad2</strain>
    </source>
</reference>
<proteinExistence type="predicted"/>
<evidence type="ECO:0000259" key="1">
    <source>
        <dbReference type="Pfam" id="PF13610"/>
    </source>
</evidence>
<dbReference type="InterPro" id="IPR032874">
    <property type="entry name" value="DDE_dom"/>
</dbReference>
<comment type="caution">
    <text evidence="2">The sequence shown here is derived from an EMBL/GenBank/DDBJ whole genome shotgun (WGS) entry which is preliminary data.</text>
</comment>
<evidence type="ECO:0000313" key="3">
    <source>
        <dbReference type="Proteomes" id="UP000076577"/>
    </source>
</evidence>
<gene>
    <name evidence="2" type="ORF">PsAD2_04432</name>
</gene>
<keyword evidence="3" id="KW-1185">Reference proteome</keyword>
<dbReference type="Pfam" id="PF13610">
    <property type="entry name" value="DDE_Tnp_IS240"/>
    <property type="match status" value="1"/>
</dbReference>
<feature type="domain" description="DDE" evidence="1">
    <location>
        <begin position="2"/>
        <end position="85"/>
    </location>
</feature>
<dbReference type="InterPro" id="IPR052183">
    <property type="entry name" value="IS_Transposase"/>
</dbReference>
<dbReference type="STRING" id="989403.SAMN05421798_10818"/>
<organism evidence="2 3">
    <name type="scientific">Pseudovibrio axinellae</name>
    <dbReference type="NCBI Taxonomy" id="989403"/>
    <lineage>
        <taxon>Bacteria</taxon>
        <taxon>Pseudomonadati</taxon>
        <taxon>Pseudomonadota</taxon>
        <taxon>Alphaproteobacteria</taxon>
        <taxon>Hyphomicrobiales</taxon>
        <taxon>Stappiaceae</taxon>
        <taxon>Pseudovibrio</taxon>
    </lineage>
</organism>
<protein>
    <recommendedName>
        <fullName evidence="1">DDE domain-containing protein</fullName>
    </recommendedName>
</protein>